<sequence length="304" mass="33719">MEQDLNDMMVFLAVVETGSFTLAADRLGIPKANVSRKVSKLEKQLNITLLERSTRSQHLTEAGKRYLMHCKRIHEELDLAASCVSELLSTVKGHLKVGASVSTGQQILRPALATFMHQYPELNVQLNLVNRRVDLIEEGYDLLIRIGKLNDSSLIARKLGSISRSLYASPDYIAKHGMPSTIDSLKAHQHLVMNAVNNDTKIALVSIDKEAYILNSTPRLLVDDFSILKQSIIEGLGIGILPDYMARPHTQSGQLVNVLPNWGMEDIDVFALYPKNRAKLPKVSAFLDFVGGLYGDILSTKEVV</sequence>
<keyword evidence="3" id="KW-0238">DNA-binding</keyword>
<dbReference type="Gene3D" id="3.40.190.290">
    <property type="match status" value="1"/>
</dbReference>
<reference evidence="6 7" key="1">
    <citation type="submission" date="2023-03" db="EMBL/GenBank/DDBJ databases">
        <title>Thalassotalea loyana LMG 22536T draft genome sequence.</title>
        <authorList>
            <person name="Sawabe T."/>
        </authorList>
    </citation>
    <scope>NUCLEOTIDE SEQUENCE [LARGE SCALE GENOMIC DNA]</scope>
    <source>
        <strain evidence="6 7">LMG 22536</strain>
    </source>
</reference>
<evidence type="ECO:0000256" key="1">
    <source>
        <dbReference type="ARBA" id="ARBA00009437"/>
    </source>
</evidence>
<evidence type="ECO:0000259" key="5">
    <source>
        <dbReference type="PROSITE" id="PS50931"/>
    </source>
</evidence>
<evidence type="ECO:0000256" key="2">
    <source>
        <dbReference type="ARBA" id="ARBA00023015"/>
    </source>
</evidence>
<dbReference type="InterPro" id="IPR036388">
    <property type="entry name" value="WH-like_DNA-bd_sf"/>
</dbReference>
<feature type="domain" description="HTH lysR-type" evidence="5">
    <location>
        <begin position="1"/>
        <end position="60"/>
    </location>
</feature>
<gene>
    <name evidence="6" type="ORF">tloyanaT_31630</name>
</gene>
<dbReference type="Proteomes" id="UP001157134">
    <property type="component" value="Unassembled WGS sequence"/>
</dbReference>
<dbReference type="Pfam" id="PF03466">
    <property type="entry name" value="LysR_substrate"/>
    <property type="match status" value="1"/>
</dbReference>
<name>A0ABQ6HFN6_9GAMM</name>
<keyword evidence="4" id="KW-0804">Transcription</keyword>
<dbReference type="RefSeq" id="WP_284300430.1">
    <property type="nucleotide sequence ID" value="NZ_BSSV01000008.1"/>
</dbReference>
<dbReference type="Pfam" id="PF00126">
    <property type="entry name" value="HTH_1"/>
    <property type="match status" value="1"/>
</dbReference>
<organism evidence="6 7">
    <name type="scientific">Thalassotalea loyana</name>
    <dbReference type="NCBI Taxonomy" id="280483"/>
    <lineage>
        <taxon>Bacteria</taxon>
        <taxon>Pseudomonadati</taxon>
        <taxon>Pseudomonadota</taxon>
        <taxon>Gammaproteobacteria</taxon>
        <taxon>Alteromonadales</taxon>
        <taxon>Colwelliaceae</taxon>
        <taxon>Thalassotalea</taxon>
    </lineage>
</organism>
<dbReference type="InterPro" id="IPR036390">
    <property type="entry name" value="WH_DNA-bd_sf"/>
</dbReference>
<dbReference type="PANTHER" id="PTHR30537:SF68">
    <property type="entry name" value="TRANSCRIPTIONAL REGULATOR-RELATED"/>
    <property type="match status" value="1"/>
</dbReference>
<comment type="similarity">
    <text evidence="1">Belongs to the LysR transcriptional regulatory family.</text>
</comment>
<protein>
    <submittedName>
        <fullName evidence="6">LysR family transcriptional regulator</fullName>
    </submittedName>
</protein>
<dbReference type="CDD" id="cd08422">
    <property type="entry name" value="PBP2_CrgA_like"/>
    <property type="match status" value="1"/>
</dbReference>
<dbReference type="PANTHER" id="PTHR30537">
    <property type="entry name" value="HTH-TYPE TRANSCRIPTIONAL REGULATOR"/>
    <property type="match status" value="1"/>
</dbReference>
<dbReference type="SUPFAM" id="SSF53850">
    <property type="entry name" value="Periplasmic binding protein-like II"/>
    <property type="match status" value="1"/>
</dbReference>
<dbReference type="InterPro" id="IPR000847">
    <property type="entry name" value="LysR_HTH_N"/>
</dbReference>
<comment type="caution">
    <text evidence="6">The sequence shown here is derived from an EMBL/GenBank/DDBJ whole genome shotgun (WGS) entry which is preliminary data.</text>
</comment>
<evidence type="ECO:0000256" key="4">
    <source>
        <dbReference type="ARBA" id="ARBA00023163"/>
    </source>
</evidence>
<evidence type="ECO:0000256" key="3">
    <source>
        <dbReference type="ARBA" id="ARBA00023125"/>
    </source>
</evidence>
<dbReference type="PROSITE" id="PS50931">
    <property type="entry name" value="HTH_LYSR"/>
    <property type="match status" value="1"/>
</dbReference>
<dbReference type="Gene3D" id="1.10.10.10">
    <property type="entry name" value="Winged helix-like DNA-binding domain superfamily/Winged helix DNA-binding domain"/>
    <property type="match status" value="1"/>
</dbReference>
<dbReference type="EMBL" id="BSSV01000008">
    <property type="protein sequence ID" value="GLX86910.1"/>
    <property type="molecule type" value="Genomic_DNA"/>
</dbReference>
<proteinExistence type="inferred from homology"/>
<dbReference type="InterPro" id="IPR058163">
    <property type="entry name" value="LysR-type_TF_proteobact-type"/>
</dbReference>
<keyword evidence="2" id="KW-0805">Transcription regulation</keyword>
<evidence type="ECO:0000313" key="7">
    <source>
        <dbReference type="Proteomes" id="UP001157134"/>
    </source>
</evidence>
<dbReference type="SUPFAM" id="SSF46785">
    <property type="entry name" value="Winged helix' DNA-binding domain"/>
    <property type="match status" value="1"/>
</dbReference>
<keyword evidence="7" id="KW-1185">Reference proteome</keyword>
<accession>A0ABQ6HFN6</accession>
<dbReference type="InterPro" id="IPR005119">
    <property type="entry name" value="LysR_subst-bd"/>
</dbReference>
<evidence type="ECO:0000313" key="6">
    <source>
        <dbReference type="EMBL" id="GLX86910.1"/>
    </source>
</evidence>